<dbReference type="Proteomes" id="UP000827872">
    <property type="component" value="Linkage Group LG01"/>
</dbReference>
<accession>A0ACB8GC35</accession>
<comment type="caution">
    <text evidence="1">The sequence shown here is derived from an EMBL/GenBank/DDBJ whole genome shotgun (WGS) entry which is preliminary data.</text>
</comment>
<proteinExistence type="predicted"/>
<dbReference type="EMBL" id="CM037614">
    <property type="protein sequence ID" value="KAH8017137.1"/>
    <property type="molecule type" value="Genomic_DNA"/>
</dbReference>
<evidence type="ECO:0000313" key="2">
    <source>
        <dbReference type="Proteomes" id="UP000827872"/>
    </source>
</evidence>
<gene>
    <name evidence="1" type="ORF">K3G42_026572</name>
</gene>
<protein>
    <submittedName>
        <fullName evidence="1">Uncharacterized protein</fullName>
    </submittedName>
</protein>
<organism evidence="1 2">
    <name type="scientific">Sphaerodactylus townsendi</name>
    <dbReference type="NCBI Taxonomy" id="933632"/>
    <lineage>
        <taxon>Eukaryota</taxon>
        <taxon>Metazoa</taxon>
        <taxon>Chordata</taxon>
        <taxon>Craniata</taxon>
        <taxon>Vertebrata</taxon>
        <taxon>Euteleostomi</taxon>
        <taxon>Lepidosauria</taxon>
        <taxon>Squamata</taxon>
        <taxon>Bifurcata</taxon>
        <taxon>Gekkota</taxon>
        <taxon>Sphaerodactylidae</taxon>
        <taxon>Sphaerodactylus</taxon>
    </lineage>
</organism>
<evidence type="ECO:0000313" key="1">
    <source>
        <dbReference type="EMBL" id="KAH8017137.1"/>
    </source>
</evidence>
<keyword evidence="2" id="KW-1185">Reference proteome</keyword>
<name>A0ACB8GC35_9SAUR</name>
<sequence length="102" mass="10783">MGSSSLRRQQEQSRRQGKVETREGGLACQAGPLVTAVGSGGIREVREGSLALRSGYPVAAVSSSGLEEVAQVGGRAFKSQGNIEAICSLGKQKRPYCKYQLI</sequence>
<reference evidence="1" key="1">
    <citation type="submission" date="2021-08" db="EMBL/GenBank/DDBJ databases">
        <title>The first chromosome-level gecko genome reveals the dynamic sex chromosomes of Neotropical dwarf geckos (Sphaerodactylidae: Sphaerodactylus).</title>
        <authorList>
            <person name="Pinto B.J."/>
            <person name="Keating S.E."/>
            <person name="Gamble T."/>
        </authorList>
    </citation>
    <scope>NUCLEOTIDE SEQUENCE</scope>
    <source>
        <strain evidence="1">TG3544</strain>
    </source>
</reference>